<evidence type="ECO:0000256" key="2">
    <source>
        <dbReference type="ARBA" id="ARBA00022475"/>
    </source>
</evidence>
<feature type="transmembrane region" description="Helical" evidence="6">
    <location>
        <begin position="184"/>
        <end position="207"/>
    </location>
</feature>
<dbReference type="Gene3D" id="1.20.1250.20">
    <property type="entry name" value="MFS general substrate transporter like domains"/>
    <property type="match status" value="2"/>
</dbReference>
<feature type="transmembrane region" description="Helical" evidence="6">
    <location>
        <begin position="104"/>
        <end position="125"/>
    </location>
</feature>
<dbReference type="PANTHER" id="PTHR43124:SF3">
    <property type="entry name" value="CHLORAMPHENICOL EFFLUX PUMP RV0191"/>
    <property type="match status" value="1"/>
</dbReference>
<feature type="domain" description="Major facilitator superfamily (MFS) profile" evidence="7">
    <location>
        <begin position="33"/>
        <end position="430"/>
    </location>
</feature>
<dbReference type="EMBL" id="ABXU01000058">
    <property type="protein sequence ID" value="EEB33203.1"/>
    <property type="molecule type" value="Genomic_DNA"/>
</dbReference>
<comment type="subcellular location">
    <subcellularLocation>
        <location evidence="1">Cell membrane</location>
        <topology evidence="1">Multi-pass membrane protein</topology>
    </subcellularLocation>
</comment>
<evidence type="ECO:0000256" key="4">
    <source>
        <dbReference type="ARBA" id="ARBA00022989"/>
    </source>
</evidence>
<dbReference type="eggNOG" id="COG2271">
    <property type="taxonomic scope" value="Bacteria"/>
</dbReference>
<feature type="transmembrane region" description="Helical" evidence="6">
    <location>
        <begin position="75"/>
        <end position="92"/>
    </location>
</feature>
<feature type="transmembrane region" description="Helical" evidence="6">
    <location>
        <begin position="404"/>
        <end position="425"/>
    </location>
</feature>
<protein>
    <submittedName>
        <fullName evidence="8">Transporter, major facilitator family protein</fullName>
    </submittedName>
</protein>
<dbReference type="Proteomes" id="UP000003676">
    <property type="component" value="Unassembled WGS sequence"/>
</dbReference>
<evidence type="ECO:0000256" key="3">
    <source>
        <dbReference type="ARBA" id="ARBA00022692"/>
    </source>
</evidence>
<gene>
    <name evidence="8" type="ORF">DESPIG_01800</name>
</gene>
<keyword evidence="4 6" id="KW-1133">Transmembrane helix</keyword>
<evidence type="ECO:0000259" key="7">
    <source>
        <dbReference type="PROSITE" id="PS50850"/>
    </source>
</evidence>
<keyword evidence="5 6" id="KW-0472">Membrane</keyword>
<keyword evidence="3 6" id="KW-0812">Transmembrane</keyword>
<dbReference type="OrthoDB" id="272777at2"/>
<dbReference type="Pfam" id="PF07690">
    <property type="entry name" value="MFS_1"/>
    <property type="match status" value="2"/>
</dbReference>
<reference evidence="8 9" key="1">
    <citation type="submission" date="2008-10" db="EMBL/GenBank/DDBJ databases">
        <title>Draft genome sequence of Desulvovibrio piger (ATCC 29098).</title>
        <authorList>
            <person name="Sudarsanam P."/>
            <person name="Ley R."/>
            <person name="Guruge J."/>
            <person name="Turnbaugh P.J."/>
            <person name="Mahowald M."/>
            <person name="Liep D."/>
            <person name="Gordon J."/>
        </authorList>
    </citation>
    <scope>NUCLEOTIDE SEQUENCE [LARGE SCALE GENOMIC DNA]</scope>
    <source>
        <strain evidence="8 9">ATCC 29098</strain>
    </source>
</reference>
<comment type="caution">
    <text evidence="8">The sequence shown here is derived from an EMBL/GenBank/DDBJ whole genome shotgun (WGS) entry which is preliminary data.</text>
</comment>
<dbReference type="SUPFAM" id="SSF103473">
    <property type="entry name" value="MFS general substrate transporter"/>
    <property type="match status" value="1"/>
</dbReference>
<dbReference type="InterPro" id="IPR050189">
    <property type="entry name" value="MFS_Efflux_Transporters"/>
</dbReference>
<feature type="transmembrane region" description="Helical" evidence="6">
    <location>
        <begin position="334"/>
        <end position="354"/>
    </location>
</feature>
<dbReference type="HOGENOM" id="CLU_001265_62_1_7"/>
<dbReference type="InterPro" id="IPR020846">
    <property type="entry name" value="MFS_dom"/>
</dbReference>
<dbReference type="InterPro" id="IPR011701">
    <property type="entry name" value="MFS"/>
</dbReference>
<keyword evidence="2" id="KW-1003">Cell membrane</keyword>
<dbReference type="InterPro" id="IPR036259">
    <property type="entry name" value="MFS_trans_sf"/>
</dbReference>
<feature type="transmembrane region" description="Helical" evidence="6">
    <location>
        <begin position="309"/>
        <end position="328"/>
    </location>
</feature>
<dbReference type="AlphaFoldDB" id="B6WUN9"/>
<evidence type="ECO:0000313" key="9">
    <source>
        <dbReference type="Proteomes" id="UP000003676"/>
    </source>
</evidence>
<reference evidence="8 9" key="2">
    <citation type="submission" date="2008-10" db="EMBL/GenBank/DDBJ databases">
        <authorList>
            <person name="Fulton L."/>
            <person name="Clifton S."/>
            <person name="Fulton B."/>
            <person name="Xu J."/>
            <person name="Minx P."/>
            <person name="Pepin K.H."/>
            <person name="Johnson M."/>
            <person name="Bhonagiri V."/>
            <person name="Nash W.E."/>
            <person name="Mardis E.R."/>
            <person name="Wilson R.K."/>
        </authorList>
    </citation>
    <scope>NUCLEOTIDE SEQUENCE [LARGE SCALE GENOMIC DNA]</scope>
    <source>
        <strain evidence="8 9">ATCC 29098</strain>
    </source>
</reference>
<feature type="transmembrane region" description="Helical" evidence="6">
    <location>
        <begin position="366"/>
        <end position="392"/>
    </location>
</feature>
<proteinExistence type="predicted"/>
<evidence type="ECO:0000256" key="6">
    <source>
        <dbReference type="SAM" id="Phobius"/>
    </source>
</evidence>
<evidence type="ECO:0000313" key="8">
    <source>
        <dbReference type="EMBL" id="EEB33203.1"/>
    </source>
</evidence>
<feature type="transmembrane region" description="Helical" evidence="6">
    <location>
        <begin position="275"/>
        <end position="297"/>
    </location>
</feature>
<accession>B6WUN9</accession>
<organism evidence="8 9">
    <name type="scientific">Desulfovibrio piger ATCC 29098</name>
    <dbReference type="NCBI Taxonomy" id="411464"/>
    <lineage>
        <taxon>Bacteria</taxon>
        <taxon>Pseudomonadati</taxon>
        <taxon>Thermodesulfobacteriota</taxon>
        <taxon>Desulfovibrionia</taxon>
        <taxon>Desulfovibrionales</taxon>
        <taxon>Desulfovibrionaceae</taxon>
        <taxon>Desulfovibrio</taxon>
    </lineage>
</organism>
<feature type="transmembrane region" description="Helical" evidence="6">
    <location>
        <begin position="32"/>
        <end position="55"/>
    </location>
</feature>
<dbReference type="PROSITE" id="PS50850">
    <property type="entry name" value="MFS"/>
    <property type="match status" value="1"/>
</dbReference>
<dbReference type="GO" id="GO:0005886">
    <property type="term" value="C:plasma membrane"/>
    <property type="evidence" value="ECO:0007669"/>
    <property type="project" value="UniProtKB-SubCell"/>
</dbReference>
<evidence type="ECO:0000256" key="1">
    <source>
        <dbReference type="ARBA" id="ARBA00004651"/>
    </source>
</evidence>
<name>B6WUN9_9BACT</name>
<dbReference type="PANTHER" id="PTHR43124">
    <property type="entry name" value="PURINE EFFLUX PUMP PBUE"/>
    <property type="match status" value="1"/>
</dbReference>
<dbReference type="GO" id="GO:0022857">
    <property type="term" value="F:transmembrane transporter activity"/>
    <property type="evidence" value="ECO:0007669"/>
    <property type="project" value="InterPro"/>
</dbReference>
<feature type="transmembrane region" description="Helical" evidence="6">
    <location>
        <begin position="131"/>
        <end position="150"/>
    </location>
</feature>
<sequence length="433" mass="46138">MLLTQQTIIIAAASEDAFMELSVSLHLSYKKWLFFVLSSAYLVVFIQNVAITVVTPDVMRDLGLSSGDMGLLGSAYLYAYALTQVFSGILSTRFGPRRLLSCQFLVAALGGFLFATAHSLPMAVAGRLLNGLGMAGVMSSSFTLFSRWFAPETFSRLCTLFFIAGGMGGLLATTPLSLANHWVGWRLVFLALSVLTCSLTVIIYTVVRDWPPHLAATCNGIRLADVLRDVAAMAKQSDFWKMVVWYLTLPSQYFVFHGLWGAVYMGGTFGLSPSLIGNILAMGAVGFIAGTPLLTWISEKRLKSRRKAMVLASLLACVSAAALSLGSASLSVPLLFVVSLGLGIAANGPCPVGYATGRERFGNRMVGSLSGILASSVFVGGALLQLVSGALLSFAQQAGLSQPWTWAFAPLVLLAAVSALAAWLLPETFVDKK</sequence>
<dbReference type="STRING" id="901.DESPIGER_1850"/>
<evidence type="ECO:0000256" key="5">
    <source>
        <dbReference type="ARBA" id="ARBA00023136"/>
    </source>
</evidence>
<feature type="transmembrane region" description="Helical" evidence="6">
    <location>
        <begin position="243"/>
        <end position="263"/>
    </location>
</feature>
<feature type="transmembrane region" description="Helical" evidence="6">
    <location>
        <begin position="157"/>
        <end position="178"/>
    </location>
</feature>